<evidence type="ECO:0000313" key="4">
    <source>
        <dbReference type="EMBL" id="EXJ63362.1"/>
    </source>
</evidence>
<dbReference type="HOGENOM" id="CLU_548632_0_0_1"/>
<dbReference type="STRING" id="1182543.W9W5L7"/>
<dbReference type="eggNOG" id="ENOG502QZJZ">
    <property type="taxonomic scope" value="Eukaryota"/>
</dbReference>
<dbReference type="OrthoDB" id="39175at2759"/>
<dbReference type="GO" id="GO:0008270">
    <property type="term" value="F:zinc ion binding"/>
    <property type="evidence" value="ECO:0007669"/>
    <property type="project" value="InterPro"/>
</dbReference>
<dbReference type="CDD" id="cd12148">
    <property type="entry name" value="fungal_TF_MHR"/>
    <property type="match status" value="1"/>
</dbReference>
<comment type="caution">
    <text evidence="4">The sequence shown here is derived from an EMBL/GenBank/DDBJ whole genome shotgun (WGS) entry which is preliminary data.</text>
</comment>
<dbReference type="InterPro" id="IPR007219">
    <property type="entry name" value="XnlR_reg_dom"/>
</dbReference>
<evidence type="ECO:0000259" key="3">
    <source>
        <dbReference type="SMART" id="SM00906"/>
    </source>
</evidence>
<keyword evidence="5" id="KW-1185">Reference proteome</keyword>
<evidence type="ECO:0000256" key="1">
    <source>
        <dbReference type="ARBA" id="ARBA00023242"/>
    </source>
</evidence>
<dbReference type="Proteomes" id="UP000019471">
    <property type="component" value="Unassembled WGS sequence"/>
</dbReference>
<sequence length="522" mass="57698">MKPIASTDDPLHSPPIINELPGIRGYDAVNPASAASALQPTKEPILNMALPSLAPTPADRTAILVDHGMYTPPSQSSPMKLLQDSAREDDGSSTCPPEEELTFEYHGPGSFLSICSKSGIEWVAEKTGVPDFGQIAQNLASDVSRALKLSSSSTSSTTRTPEPEEQKAWEYTKVYFEEDPDARYGLINRSTFEPLLRAHLKKDGSSEAESDPAWYALRNTVYAAGCRIVDLKTMSKGSKKSVISPLSWSYFLNALSVHTDLLYFKTSLMAVQALAMMAVFVEAIGCPSIDYMLCSCAMKLAQAKGLHRQPAAAWNLSKPAIQSRSFLWWTLYGYERMNASRSGRPLSISDEDITCLLPNEAPADSRMNFELLLAAMTHSRLSGLISRRIGALKQAEEVSLQRISETIADLSQQLDDWWNGLPEFVKKDLNASAPLPPNVLFLHVAYLHYAHYSSLVAIHSILVHPWNSIILKIESDQKEELAALASASMDLYLKATRRFIHNLPQVDMNALTPKWQVVFITH</sequence>
<dbReference type="GeneID" id="19196372"/>
<dbReference type="GO" id="GO:0006351">
    <property type="term" value="P:DNA-templated transcription"/>
    <property type="evidence" value="ECO:0007669"/>
    <property type="project" value="InterPro"/>
</dbReference>
<feature type="region of interest" description="Disordered" evidence="2">
    <location>
        <begin position="72"/>
        <end position="96"/>
    </location>
</feature>
<dbReference type="Pfam" id="PF04082">
    <property type="entry name" value="Fungal_trans"/>
    <property type="match status" value="1"/>
</dbReference>
<dbReference type="SMART" id="SM00906">
    <property type="entry name" value="Fungal_trans"/>
    <property type="match status" value="1"/>
</dbReference>
<dbReference type="GO" id="GO:0003677">
    <property type="term" value="F:DNA binding"/>
    <property type="evidence" value="ECO:0007669"/>
    <property type="project" value="InterPro"/>
</dbReference>
<dbReference type="InterPro" id="IPR050987">
    <property type="entry name" value="AtrR-like"/>
</dbReference>
<accession>W9W5L7</accession>
<feature type="domain" description="Xylanolytic transcriptional activator regulatory" evidence="3">
    <location>
        <begin position="290"/>
        <end position="364"/>
    </location>
</feature>
<dbReference type="AlphaFoldDB" id="W9W5L7"/>
<keyword evidence="1" id="KW-0539">Nucleus</keyword>
<reference evidence="4 5" key="1">
    <citation type="submission" date="2013-03" db="EMBL/GenBank/DDBJ databases">
        <title>The Genome Sequence of Cladophialophora psammophila CBS 110553.</title>
        <authorList>
            <consortium name="The Broad Institute Genomics Platform"/>
            <person name="Cuomo C."/>
            <person name="de Hoog S."/>
            <person name="Gorbushina A."/>
            <person name="Walker B."/>
            <person name="Young S.K."/>
            <person name="Zeng Q."/>
            <person name="Gargeya S."/>
            <person name="Fitzgerald M."/>
            <person name="Haas B."/>
            <person name="Abouelleil A."/>
            <person name="Allen A.W."/>
            <person name="Alvarado L."/>
            <person name="Arachchi H.M."/>
            <person name="Berlin A.M."/>
            <person name="Chapman S.B."/>
            <person name="Gainer-Dewar J."/>
            <person name="Goldberg J."/>
            <person name="Griggs A."/>
            <person name="Gujja S."/>
            <person name="Hansen M."/>
            <person name="Howarth C."/>
            <person name="Imamovic A."/>
            <person name="Ireland A."/>
            <person name="Larimer J."/>
            <person name="McCowan C."/>
            <person name="Murphy C."/>
            <person name="Pearson M."/>
            <person name="Poon T.W."/>
            <person name="Priest M."/>
            <person name="Roberts A."/>
            <person name="Saif S."/>
            <person name="Shea T."/>
            <person name="Sisk P."/>
            <person name="Sykes S."/>
            <person name="Wortman J."/>
            <person name="Nusbaum C."/>
            <person name="Birren B."/>
        </authorList>
    </citation>
    <scope>NUCLEOTIDE SEQUENCE [LARGE SCALE GENOMIC DNA]</scope>
    <source>
        <strain evidence="4 5">CBS 110553</strain>
    </source>
</reference>
<dbReference type="RefSeq" id="XP_007750445.1">
    <property type="nucleotide sequence ID" value="XM_007752255.1"/>
</dbReference>
<organism evidence="4 5">
    <name type="scientific">Cladophialophora psammophila CBS 110553</name>
    <dbReference type="NCBI Taxonomy" id="1182543"/>
    <lineage>
        <taxon>Eukaryota</taxon>
        <taxon>Fungi</taxon>
        <taxon>Dikarya</taxon>
        <taxon>Ascomycota</taxon>
        <taxon>Pezizomycotina</taxon>
        <taxon>Eurotiomycetes</taxon>
        <taxon>Chaetothyriomycetidae</taxon>
        <taxon>Chaetothyriales</taxon>
        <taxon>Herpotrichiellaceae</taxon>
        <taxon>Cladophialophora</taxon>
    </lineage>
</organism>
<name>W9W5L7_9EURO</name>
<dbReference type="PANTHER" id="PTHR46910:SF25">
    <property type="entry name" value="ABC-TRANSPORTER-REGULATING TRANSCRIPTION FACTOR"/>
    <property type="match status" value="1"/>
</dbReference>
<proteinExistence type="predicted"/>
<evidence type="ECO:0000256" key="2">
    <source>
        <dbReference type="SAM" id="MobiDB-lite"/>
    </source>
</evidence>
<gene>
    <name evidence="4" type="ORF">A1O5_11683</name>
</gene>
<dbReference type="EMBL" id="AMGX01000027">
    <property type="protein sequence ID" value="EXJ63362.1"/>
    <property type="molecule type" value="Genomic_DNA"/>
</dbReference>
<protein>
    <recommendedName>
        <fullName evidence="3">Xylanolytic transcriptional activator regulatory domain-containing protein</fullName>
    </recommendedName>
</protein>
<evidence type="ECO:0000313" key="5">
    <source>
        <dbReference type="Proteomes" id="UP000019471"/>
    </source>
</evidence>
<dbReference type="GO" id="GO:0003700">
    <property type="term" value="F:DNA-binding transcription factor activity"/>
    <property type="evidence" value="ECO:0007669"/>
    <property type="project" value="InterPro"/>
</dbReference>
<dbReference type="PANTHER" id="PTHR46910">
    <property type="entry name" value="TRANSCRIPTION FACTOR PDR1"/>
    <property type="match status" value="1"/>
</dbReference>